<dbReference type="GO" id="GO:0005634">
    <property type="term" value="C:nucleus"/>
    <property type="evidence" value="ECO:0007669"/>
    <property type="project" value="UniProtKB-SubCell"/>
</dbReference>
<dbReference type="PANTHER" id="PTHR10270:SF231">
    <property type="entry name" value="TRANSCRIPTION FACTOR SOX-2"/>
    <property type="match status" value="1"/>
</dbReference>
<feature type="compositionally biased region" description="Low complexity" evidence="8">
    <location>
        <begin position="313"/>
        <end position="326"/>
    </location>
</feature>
<dbReference type="GO" id="GO:0021982">
    <property type="term" value="P:pineal gland development"/>
    <property type="evidence" value="ECO:0007669"/>
    <property type="project" value="Ensembl"/>
</dbReference>
<evidence type="ECO:0000256" key="6">
    <source>
        <dbReference type="ARBA" id="ARBA00023242"/>
    </source>
</evidence>
<reference evidence="10" key="2">
    <citation type="submission" date="2025-08" db="UniProtKB">
        <authorList>
            <consortium name="Ensembl"/>
        </authorList>
    </citation>
    <scope>IDENTIFICATION</scope>
</reference>
<feature type="DNA-binding region" description="HMG box" evidence="7">
    <location>
        <begin position="40"/>
        <end position="108"/>
    </location>
</feature>
<dbReference type="SUPFAM" id="SSF47095">
    <property type="entry name" value="HMG-box"/>
    <property type="match status" value="1"/>
</dbReference>
<feature type="region of interest" description="Disordered" evidence="8">
    <location>
        <begin position="295"/>
        <end position="326"/>
    </location>
</feature>
<dbReference type="PANTHER" id="PTHR10270">
    <property type="entry name" value="SOX TRANSCRIPTION FACTOR"/>
    <property type="match status" value="1"/>
</dbReference>
<dbReference type="GO" id="GO:0031101">
    <property type="term" value="P:fin regeneration"/>
    <property type="evidence" value="ECO:0007669"/>
    <property type="project" value="Ensembl"/>
</dbReference>
<evidence type="ECO:0000256" key="3">
    <source>
        <dbReference type="ARBA" id="ARBA00023125"/>
    </source>
</evidence>
<dbReference type="GO" id="GO:0021522">
    <property type="term" value="P:spinal cord motor neuron differentiation"/>
    <property type="evidence" value="ECO:0007669"/>
    <property type="project" value="Ensembl"/>
</dbReference>
<dbReference type="GO" id="GO:0003682">
    <property type="term" value="F:chromatin binding"/>
    <property type="evidence" value="ECO:0007669"/>
    <property type="project" value="Ensembl"/>
</dbReference>
<dbReference type="GO" id="GO:0048592">
    <property type="term" value="P:eye morphogenesis"/>
    <property type="evidence" value="ECO:0007669"/>
    <property type="project" value="Ensembl"/>
</dbReference>
<name>A0A8C9STC9_SCLFO</name>
<feature type="region of interest" description="Disordered" evidence="8">
    <location>
        <begin position="236"/>
        <end position="271"/>
    </location>
</feature>
<dbReference type="InterPro" id="IPR036910">
    <property type="entry name" value="HMG_box_dom_sf"/>
</dbReference>
<feature type="compositionally biased region" description="Low complexity" evidence="8">
    <location>
        <begin position="236"/>
        <end position="267"/>
    </location>
</feature>
<keyword evidence="2" id="KW-0805">Transcription regulation</keyword>
<dbReference type="InterPro" id="IPR009071">
    <property type="entry name" value="HMG_box_dom"/>
</dbReference>
<keyword evidence="4" id="KW-0010">Activator</keyword>
<keyword evidence="6 7" id="KW-0539">Nucleus</keyword>
<dbReference type="GO" id="GO:0000978">
    <property type="term" value="F:RNA polymerase II cis-regulatory region sequence-specific DNA binding"/>
    <property type="evidence" value="ECO:0007669"/>
    <property type="project" value="TreeGrafter"/>
</dbReference>
<dbReference type="GO" id="GO:1905812">
    <property type="term" value="P:regulation of motor neuron axon guidance"/>
    <property type="evidence" value="ECO:0007669"/>
    <property type="project" value="Ensembl"/>
</dbReference>
<dbReference type="InterPro" id="IPR050140">
    <property type="entry name" value="SRY-related_HMG-box_TF-like"/>
</dbReference>
<dbReference type="SMART" id="SM00398">
    <property type="entry name" value="HMG"/>
    <property type="match status" value="1"/>
</dbReference>
<dbReference type="InterPro" id="IPR022097">
    <property type="entry name" value="SOX_fam"/>
</dbReference>
<dbReference type="GO" id="GO:0000122">
    <property type="term" value="P:negative regulation of transcription by RNA polymerase II"/>
    <property type="evidence" value="ECO:0007669"/>
    <property type="project" value="TreeGrafter"/>
</dbReference>
<accession>A0A8C9STC9</accession>
<dbReference type="PROSITE" id="PS50118">
    <property type="entry name" value="HMG_BOX_2"/>
    <property type="match status" value="1"/>
</dbReference>
<evidence type="ECO:0000313" key="11">
    <source>
        <dbReference type="Proteomes" id="UP000694397"/>
    </source>
</evidence>
<protein>
    <submittedName>
        <fullName evidence="10">SRY-box transcription factor 2</fullName>
    </submittedName>
</protein>
<dbReference type="CDD" id="cd01388">
    <property type="entry name" value="HMG-box_SoxB"/>
    <property type="match status" value="1"/>
</dbReference>
<feature type="domain" description="HMG box" evidence="9">
    <location>
        <begin position="40"/>
        <end position="108"/>
    </location>
</feature>
<feature type="region of interest" description="Disordered" evidence="8">
    <location>
        <begin position="1"/>
        <end position="45"/>
    </location>
</feature>
<sequence length="326" mass="34649">MYSMMETELKPPAPHTNPGGNGNSGSNPPGSAQKSSPERVKRPMNAFMVWSRGQRRKMAQENPKMHNSEISKRLGAEWKLLSEGEKRPFIDEAKRLRALHMKEHPDYKYRPRRKTKTLMKKDKYALPGGLLAPGGNAMGAGVGVGVGAGLAPGVNQRMDSYSHMNGWSNGGYGVMQEQLGYAQHPGLSAHGAAQMQPVHRYDVSALQYGSMSGAQTYMNGSPTYSMSYGTQQGAPGMSLSSVGSVGSAVKSESGSGSPPVVTPSSHPRAAPCQSADLRDMISMYLPGADVAEQTGGASRLHAPQHYQSAPVAPGTTLGGTLPLTHM</sequence>
<comment type="subcellular location">
    <subcellularLocation>
        <location evidence="1">Nucleus</location>
    </subcellularLocation>
</comment>
<dbReference type="Pfam" id="PF12336">
    <property type="entry name" value="SOXp"/>
    <property type="match status" value="1"/>
</dbReference>
<evidence type="ECO:0000256" key="4">
    <source>
        <dbReference type="ARBA" id="ARBA00023159"/>
    </source>
</evidence>
<keyword evidence="11" id="KW-1185">Reference proteome</keyword>
<evidence type="ECO:0000256" key="8">
    <source>
        <dbReference type="SAM" id="MobiDB-lite"/>
    </source>
</evidence>
<dbReference type="AlphaFoldDB" id="A0A8C9STC9"/>
<dbReference type="GO" id="GO:0060119">
    <property type="term" value="P:inner ear receptor cell development"/>
    <property type="evidence" value="ECO:0007669"/>
    <property type="project" value="Ensembl"/>
</dbReference>
<dbReference type="GO" id="GO:0001228">
    <property type="term" value="F:DNA-binding transcription activator activity, RNA polymerase II-specific"/>
    <property type="evidence" value="ECO:0007669"/>
    <property type="project" value="TreeGrafter"/>
</dbReference>
<proteinExistence type="predicted"/>
<dbReference type="Gene3D" id="1.10.30.10">
    <property type="entry name" value="High mobility group box domain"/>
    <property type="match status" value="1"/>
</dbReference>
<evidence type="ECO:0000256" key="5">
    <source>
        <dbReference type="ARBA" id="ARBA00023163"/>
    </source>
</evidence>
<reference evidence="10" key="3">
    <citation type="submission" date="2025-09" db="UniProtKB">
        <authorList>
            <consortium name="Ensembl"/>
        </authorList>
    </citation>
    <scope>IDENTIFICATION</scope>
</reference>
<organism evidence="10 11">
    <name type="scientific">Scleropages formosus</name>
    <name type="common">Asian bonytongue</name>
    <name type="synonym">Osteoglossum formosum</name>
    <dbReference type="NCBI Taxonomy" id="113540"/>
    <lineage>
        <taxon>Eukaryota</taxon>
        <taxon>Metazoa</taxon>
        <taxon>Chordata</taxon>
        <taxon>Craniata</taxon>
        <taxon>Vertebrata</taxon>
        <taxon>Euteleostomi</taxon>
        <taxon>Actinopterygii</taxon>
        <taxon>Neopterygii</taxon>
        <taxon>Teleostei</taxon>
        <taxon>Osteoglossocephala</taxon>
        <taxon>Osteoglossomorpha</taxon>
        <taxon>Osteoglossiformes</taxon>
        <taxon>Osteoglossidae</taxon>
        <taxon>Scleropages</taxon>
    </lineage>
</organism>
<dbReference type="GO" id="GO:0021538">
    <property type="term" value="P:epithalamus development"/>
    <property type="evidence" value="ECO:0007669"/>
    <property type="project" value="Ensembl"/>
</dbReference>
<dbReference type="GO" id="GO:0071599">
    <property type="term" value="P:otic vesicle development"/>
    <property type="evidence" value="ECO:0007669"/>
    <property type="project" value="Ensembl"/>
</dbReference>
<dbReference type="GeneTree" id="ENSGT00940000160614"/>
<dbReference type="Ensembl" id="ENSSFOT00015060197.1">
    <property type="protein sequence ID" value="ENSSFOP00015040069.1"/>
    <property type="gene ID" value="ENSSFOG00015033213.1"/>
</dbReference>
<dbReference type="FunFam" id="1.10.30.10:FF:000002">
    <property type="entry name" value="transcription factor Sox-2"/>
    <property type="match status" value="1"/>
</dbReference>
<keyword evidence="3 7" id="KW-0238">DNA-binding</keyword>
<dbReference type="GO" id="GO:0008283">
    <property type="term" value="P:cell population proliferation"/>
    <property type="evidence" value="ECO:0007669"/>
    <property type="project" value="Ensembl"/>
</dbReference>
<dbReference type="Pfam" id="PF00505">
    <property type="entry name" value="HMG_box"/>
    <property type="match status" value="1"/>
</dbReference>
<evidence type="ECO:0000256" key="7">
    <source>
        <dbReference type="PROSITE-ProRule" id="PRU00267"/>
    </source>
</evidence>
<dbReference type="Proteomes" id="UP000694397">
    <property type="component" value="Chromosome 25"/>
</dbReference>
<reference evidence="10 11" key="1">
    <citation type="submission" date="2019-04" db="EMBL/GenBank/DDBJ databases">
        <authorList>
            <consortium name="Wellcome Sanger Institute Data Sharing"/>
        </authorList>
    </citation>
    <scope>NUCLEOTIDE SEQUENCE [LARGE SCALE GENOMIC DNA]</scope>
</reference>
<evidence type="ECO:0000256" key="1">
    <source>
        <dbReference type="ARBA" id="ARBA00004123"/>
    </source>
</evidence>
<gene>
    <name evidence="10" type="primary">SOX2</name>
    <name evidence="10" type="synonym">LOC108921437</name>
</gene>
<dbReference type="OrthoDB" id="6247875at2759"/>
<dbReference type="GO" id="GO:1905040">
    <property type="term" value="P:otic placode development"/>
    <property type="evidence" value="ECO:0007669"/>
    <property type="project" value="Ensembl"/>
</dbReference>
<dbReference type="KEGG" id="sfm:108921437"/>
<evidence type="ECO:0000259" key="9">
    <source>
        <dbReference type="PROSITE" id="PS50118"/>
    </source>
</evidence>
<keyword evidence="5" id="KW-0804">Transcription</keyword>
<evidence type="ECO:0000256" key="2">
    <source>
        <dbReference type="ARBA" id="ARBA00023015"/>
    </source>
</evidence>
<evidence type="ECO:0000313" key="10">
    <source>
        <dbReference type="Ensembl" id="ENSSFOP00015040069.1"/>
    </source>
</evidence>